<dbReference type="KEGG" id="phc:BBI08_08875"/>
<protein>
    <recommendedName>
        <fullName evidence="4">Oligosaccharide repeat unit polymerase</fullName>
    </recommendedName>
</protein>
<reference evidence="3" key="1">
    <citation type="submission" date="2016-07" db="EMBL/GenBank/DDBJ databases">
        <authorList>
            <person name="See-Too W.S."/>
        </authorList>
    </citation>
    <scope>NUCLEOTIDE SEQUENCE [LARGE SCALE GENOMIC DNA]</scope>
    <source>
        <strain evidence="3">DSM 24743</strain>
    </source>
</reference>
<dbReference type="STRING" id="1215089.BBI08_08875"/>
<evidence type="ECO:0008006" key="4">
    <source>
        <dbReference type="Google" id="ProtNLM"/>
    </source>
</evidence>
<keyword evidence="1" id="KW-1133">Transmembrane helix</keyword>
<evidence type="ECO:0000313" key="3">
    <source>
        <dbReference type="Proteomes" id="UP000092687"/>
    </source>
</evidence>
<feature type="transmembrane region" description="Helical" evidence="1">
    <location>
        <begin position="323"/>
        <end position="342"/>
    </location>
</feature>
<feature type="transmembrane region" description="Helical" evidence="1">
    <location>
        <begin position="81"/>
        <end position="100"/>
    </location>
</feature>
<dbReference type="Pfam" id="PF14296">
    <property type="entry name" value="O-ag_pol_Wzy"/>
    <property type="match status" value="1"/>
</dbReference>
<dbReference type="EMBL" id="CP016537">
    <property type="protein sequence ID" value="ANU13956.1"/>
    <property type="molecule type" value="Genomic_DNA"/>
</dbReference>
<feature type="transmembrane region" description="Helical" evidence="1">
    <location>
        <begin position="146"/>
        <end position="166"/>
    </location>
</feature>
<feature type="transmembrane region" description="Helical" evidence="1">
    <location>
        <begin position="6"/>
        <end position="23"/>
    </location>
</feature>
<keyword evidence="1" id="KW-0472">Membrane</keyword>
<sequence length="355" mass="39746">MLIIICWYFFFYFGYLISNNLVFNSTIKIKLPMVKQNRKVAYFLWLIAIASFIYTLYVIGGISGMLNAMTHTTTAYSGLGYLRQLVGIGGISALILLTGGYKKKSILILLATVSMLILFGGRANVVLGIVLPFLMVFHYVVKKINILQLITVGLIALLFVELVGILRKVSQSHFSIDNLWSLIVNAAGATGRANTVPWLVESLLSGEIDYQLGKPLLNIIFAPIPRKFWDNKPEIIDGTVLIAHELTGSTNFGMPAGPYGEAFFNFGWIGVILFAFLTGFIISRVYTIFIKGREEQTVMNVVFYSLTIQSMLSIFSTSSQSRILWFFGIFLLIYLFDTLTSVKSRFNKLPILAKK</sequence>
<dbReference type="InterPro" id="IPR029468">
    <property type="entry name" value="O-ag_pol_Wzy"/>
</dbReference>
<keyword evidence="3" id="KW-1185">Reference proteome</keyword>
<evidence type="ECO:0000256" key="1">
    <source>
        <dbReference type="SAM" id="Phobius"/>
    </source>
</evidence>
<feature type="transmembrane region" description="Helical" evidence="1">
    <location>
        <begin position="178"/>
        <end position="200"/>
    </location>
</feature>
<name>A0A1C7DQZ8_9BACL</name>
<keyword evidence="1" id="KW-0812">Transmembrane</keyword>
<reference evidence="3" key="2">
    <citation type="submission" date="2016-10" db="EMBL/GenBank/DDBJ databases">
        <authorList>
            <person name="See-Too W.S."/>
        </authorList>
    </citation>
    <scope>NUCLEOTIDE SEQUENCE [LARGE SCALE GENOMIC DNA]</scope>
    <source>
        <strain evidence="3">DSM 24743</strain>
    </source>
</reference>
<feature type="transmembrane region" description="Helical" evidence="1">
    <location>
        <begin position="262"/>
        <end position="286"/>
    </location>
</feature>
<dbReference type="AlphaFoldDB" id="A0A1C7DQZ8"/>
<proteinExistence type="predicted"/>
<evidence type="ECO:0000313" key="2">
    <source>
        <dbReference type="EMBL" id="ANU13956.1"/>
    </source>
</evidence>
<feature type="transmembrane region" description="Helical" evidence="1">
    <location>
        <begin position="43"/>
        <end position="69"/>
    </location>
</feature>
<feature type="transmembrane region" description="Helical" evidence="1">
    <location>
        <begin position="298"/>
        <end position="317"/>
    </location>
</feature>
<gene>
    <name evidence="2" type="ORF">BBI08_08875</name>
</gene>
<feature type="transmembrane region" description="Helical" evidence="1">
    <location>
        <begin position="107"/>
        <end position="140"/>
    </location>
</feature>
<dbReference type="NCBIfam" id="TIGR04370">
    <property type="entry name" value="glyco_rpt_poly"/>
    <property type="match status" value="1"/>
</dbReference>
<organism evidence="2 3">
    <name type="scientific">Planococcus halocryophilus</name>
    <dbReference type="NCBI Taxonomy" id="1215089"/>
    <lineage>
        <taxon>Bacteria</taxon>
        <taxon>Bacillati</taxon>
        <taxon>Bacillota</taxon>
        <taxon>Bacilli</taxon>
        <taxon>Bacillales</taxon>
        <taxon>Caryophanaceae</taxon>
        <taxon>Planococcus</taxon>
    </lineage>
</organism>
<dbReference type="Proteomes" id="UP000092687">
    <property type="component" value="Chromosome"/>
</dbReference>
<accession>A0A1C7DQZ8</accession>